<dbReference type="InterPro" id="IPR039935">
    <property type="entry name" value="YML079W-like"/>
</dbReference>
<dbReference type="InterPro" id="IPR009327">
    <property type="entry name" value="Cupin_DUF985"/>
</dbReference>
<dbReference type="OrthoDB" id="9798288at2"/>
<reference evidence="2 3" key="1">
    <citation type="submission" date="2018-01" db="EMBL/GenBank/DDBJ databases">
        <title>Whole genome analyses suggest that Burkholderia sensu lato contains two further novel genera in the rhizoxinica-symbiotica group Mycetohabitans gen. nov., and Trinickia gen. nov.: implications for the evolution of diazotrophy and nodulation in the Burkholderiaceae.</title>
        <authorList>
            <person name="Estrada-de los Santos P."/>
            <person name="Palmer M."/>
            <person name="Chavez-Ramirez B."/>
            <person name="Beukes C."/>
            <person name="Steenkamp E.T."/>
            <person name="Hirsch A.M."/>
            <person name="Manyaka P."/>
            <person name="Maluk M."/>
            <person name="Lafos M."/>
            <person name="Crook M."/>
            <person name="Gross E."/>
            <person name="Simon M.F."/>
            <person name="Bueno dos Reis Junior F."/>
            <person name="Poole P.S."/>
            <person name="Venter S.N."/>
            <person name="James E.K."/>
        </authorList>
    </citation>
    <scope>NUCLEOTIDE SEQUENCE [LARGE SCALE GENOMIC DNA]</scope>
    <source>
        <strain evidence="2 3">JPY 581</strain>
    </source>
</reference>
<protein>
    <recommendedName>
        <fullName evidence="1">DUF985 domain-containing protein</fullName>
    </recommendedName>
</protein>
<dbReference type="SUPFAM" id="SSF51182">
    <property type="entry name" value="RmlC-like cupins"/>
    <property type="match status" value="1"/>
</dbReference>
<proteinExistence type="predicted"/>
<sequence length="181" mass="19326">MPRANELVERLGLIPHPEGGYYRETHRDSARVARLAPGDGLTAAAARAASTAIYYLLCDGAYSAWHRIDADEVWHFYGGGPLDIHMLDEAGQLSTCRLGDALAYAEAQFQVVVPAGYWFAAECAAAPAGDEPFALVGCTVAPGFEFSAFELADIPALITRYPAHATLLSRLAPRGPTTSTS</sequence>
<dbReference type="Pfam" id="PF06172">
    <property type="entry name" value="Cupin_5"/>
    <property type="match status" value="1"/>
</dbReference>
<accession>A0A2N7WR07</accession>
<gene>
    <name evidence="2" type="ORF">C0Z20_27685</name>
</gene>
<dbReference type="RefSeq" id="WP_018441696.1">
    <property type="nucleotide sequence ID" value="NZ_KB890178.1"/>
</dbReference>
<dbReference type="PANTHER" id="PTHR33387:SF3">
    <property type="entry name" value="DUF985 DOMAIN-CONTAINING PROTEIN"/>
    <property type="match status" value="1"/>
</dbReference>
<keyword evidence="3" id="KW-1185">Reference proteome</keyword>
<evidence type="ECO:0000313" key="2">
    <source>
        <dbReference type="EMBL" id="PMS31772.1"/>
    </source>
</evidence>
<dbReference type="EMBL" id="PNYC01000024">
    <property type="protein sequence ID" value="PMS31772.1"/>
    <property type="molecule type" value="Genomic_DNA"/>
</dbReference>
<comment type="caution">
    <text evidence="2">The sequence shown here is derived from an EMBL/GenBank/DDBJ whole genome shotgun (WGS) entry which is preliminary data.</text>
</comment>
<evidence type="ECO:0000313" key="3">
    <source>
        <dbReference type="Proteomes" id="UP000235777"/>
    </source>
</evidence>
<evidence type="ECO:0000259" key="1">
    <source>
        <dbReference type="Pfam" id="PF06172"/>
    </source>
</evidence>
<dbReference type="Gene3D" id="2.60.120.10">
    <property type="entry name" value="Jelly Rolls"/>
    <property type="match status" value="1"/>
</dbReference>
<organism evidence="2 3">
    <name type="scientific">Trinickia symbiotica</name>
    <dbReference type="NCBI Taxonomy" id="863227"/>
    <lineage>
        <taxon>Bacteria</taxon>
        <taxon>Pseudomonadati</taxon>
        <taxon>Pseudomonadota</taxon>
        <taxon>Betaproteobacteria</taxon>
        <taxon>Burkholderiales</taxon>
        <taxon>Burkholderiaceae</taxon>
        <taxon>Trinickia</taxon>
    </lineage>
</organism>
<feature type="domain" description="DUF985" evidence="1">
    <location>
        <begin position="6"/>
        <end position="152"/>
    </location>
</feature>
<dbReference type="AlphaFoldDB" id="A0A2N7WR07"/>
<dbReference type="CDD" id="cd06121">
    <property type="entry name" value="cupin_YML079wp"/>
    <property type="match status" value="1"/>
</dbReference>
<dbReference type="InterPro" id="IPR014710">
    <property type="entry name" value="RmlC-like_jellyroll"/>
</dbReference>
<dbReference type="InterPro" id="IPR011051">
    <property type="entry name" value="RmlC_Cupin_sf"/>
</dbReference>
<name>A0A2N7WR07_9BURK</name>
<dbReference type="PANTHER" id="PTHR33387">
    <property type="entry name" value="RMLC-LIKE JELLY ROLL FOLD PROTEIN"/>
    <property type="match status" value="1"/>
</dbReference>
<dbReference type="Proteomes" id="UP000235777">
    <property type="component" value="Unassembled WGS sequence"/>
</dbReference>